<reference evidence="2" key="1">
    <citation type="journal article" date="2013" name="BMC Genomics">
        <title>Unscrambling butterfly oogenesis.</title>
        <authorList>
            <person name="Carter J.M."/>
            <person name="Baker S.C."/>
            <person name="Pink R."/>
            <person name="Carter D.R."/>
            <person name="Collins A."/>
            <person name="Tomlin J."/>
            <person name="Gibbs M."/>
            <person name="Breuker C.J."/>
        </authorList>
    </citation>
    <scope>NUCLEOTIDE SEQUENCE</scope>
    <source>
        <tissue evidence="2">Ovary</tissue>
    </source>
</reference>
<feature type="non-terminal residue" evidence="2">
    <location>
        <position position="1"/>
    </location>
</feature>
<feature type="region of interest" description="Disordered" evidence="1">
    <location>
        <begin position="48"/>
        <end position="67"/>
    </location>
</feature>
<proteinExistence type="predicted"/>
<accession>S4PNJ6</accession>
<reference evidence="2" key="2">
    <citation type="submission" date="2013-05" db="EMBL/GenBank/DDBJ databases">
        <authorList>
            <person name="Carter J.-M."/>
            <person name="Baker S.C."/>
            <person name="Pink R."/>
            <person name="Carter D.R.F."/>
            <person name="Collins A."/>
            <person name="Tomlin J."/>
            <person name="Gibbs M."/>
            <person name="Breuker C.J."/>
        </authorList>
    </citation>
    <scope>NUCLEOTIDE SEQUENCE</scope>
    <source>
        <tissue evidence="2">Ovary</tissue>
    </source>
</reference>
<evidence type="ECO:0000256" key="1">
    <source>
        <dbReference type="SAM" id="MobiDB-lite"/>
    </source>
</evidence>
<feature type="non-terminal residue" evidence="2">
    <location>
        <position position="67"/>
    </location>
</feature>
<name>S4PNJ6_9NEOP</name>
<dbReference type="AlphaFoldDB" id="S4PNJ6"/>
<protein>
    <submittedName>
        <fullName evidence="2">Adenylosuccinate synthetase</fullName>
    </submittedName>
</protein>
<evidence type="ECO:0000313" key="2">
    <source>
        <dbReference type="EMBL" id="JAA89610.1"/>
    </source>
</evidence>
<feature type="compositionally biased region" description="Basic and acidic residues" evidence="1">
    <location>
        <begin position="50"/>
        <end position="61"/>
    </location>
</feature>
<dbReference type="EMBL" id="GAIX01002950">
    <property type="protein sequence ID" value="JAA89610.1"/>
    <property type="molecule type" value="Transcribed_RNA"/>
</dbReference>
<sequence>SLYAQEQAIMKNTEHVLDENIEQTLDNFEKSHETDIPEELGAFLVKKTNSKTDVEDKKDGSDIDAST</sequence>
<organism evidence="2">
    <name type="scientific">Pararge aegeria</name>
    <name type="common">speckled wood butterfly</name>
    <dbReference type="NCBI Taxonomy" id="116150"/>
    <lineage>
        <taxon>Eukaryota</taxon>
        <taxon>Metazoa</taxon>
        <taxon>Ecdysozoa</taxon>
        <taxon>Arthropoda</taxon>
        <taxon>Hexapoda</taxon>
        <taxon>Insecta</taxon>
        <taxon>Pterygota</taxon>
        <taxon>Neoptera</taxon>
        <taxon>Endopterygota</taxon>
        <taxon>Lepidoptera</taxon>
        <taxon>Glossata</taxon>
        <taxon>Ditrysia</taxon>
        <taxon>Papilionoidea</taxon>
        <taxon>Nymphalidae</taxon>
        <taxon>Satyrinae</taxon>
        <taxon>Satyrini</taxon>
        <taxon>Parargina</taxon>
        <taxon>Pararge</taxon>
    </lineage>
</organism>